<feature type="region of interest" description="Disordered" evidence="1">
    <location>
        <begin position="17"/>
        <end position="59"/>
    </location>
</feature>
<evidence type="ECO:0000256" key="2">
    <source>
        <dbReference type="SAM" id="SignalP"/>
    </source>
</evidence>
<proteinExistence type="predicted"/>
<dbReference type="RefSeq" id="WP_380938057.1">
    <property type="nucleotide sequence ID" value="NZ_JBHUFC010000001.1"/>
</dbReference>
<accession>A0ABW4N8R2</accession>
<sequence>MTLRSLLAAAALLAAPAVQAADTAPPSTGTETGSRAESGSRATMPRKPERKLPGAPIRPRIVDAPGAALMMIPAAYDIDPRPGAFY</sequence>
<comment type="caution">
    <text evidence="3">The sequence shown here is derived from an EMBL/GenBank/DDBJ whole genome shotgun (WGS) entry which is preliminary data.</text>
</comment>
<keyword evidence="2" id="KW-0732">Signal</keyword>
<reference evidence="4" key="1">
    <citation type="journal article" date="2019" name="Int. J. Syst. Evol. Microbiol.">
        <title>The Global Catalogue of Microorganisms (GCM) 10K type strain sequencing project: providing services to taxonomists for standard genome sequencing and annotation.</title>
        <authorList>
            <consortium name="The Broad Institute Genomics Platform"/>
            <consortium name="The Broad Institute Genome Sequencing Center for Infectious Disease"/>
            <person name="Wu L."/>
            <person name="Ma J."/>
        </authorList>
    </citation>
    <scope>NUCLEOTIDE SEQUENCE [LARGE SCALE GENOMIC DNA]</scope>
    <source>
        <strain evidence="4">Q85</strain>
    </source>
</reference>
<organism evidence="3 4">
    <name type="scientific">Sphingomonas floccifaciens</name>
    <dbReference type="NCBI Taxonomy" id="1844115"/>
    <lineage>
        <taxon>Bacteria</taxon>
        <taxon>Pseudomonadati</taxon>
        <taxon>Pseudomonadota</taxon>
        <taxon>Alphaproteobacteria</taxon>
        <taxon>Sphingomonadales</taxon>
        <taxon>Sphingomonadaceae</taxon>
        <taxon>Sphingomonas</taxon>
    </lineage>
</organism>
<feature type="compositionally biased region" description="Polar residues" evidence="1">
    <location>
        <begin position="25"/>
        <end position="41"/>
    </location>
</feature>
<keyword evidence="4" id="KW-1185">Reference proteome</keyword>
<evidence type="ECO:0000313" key="4">
    <source>
        <dbReference type="Proteomes" id="UP001597283"/>
    </source>
</evidence>
<dbReference type="Proteomes" id="UP001597283">
    <property type="component" value="Unassembled WGS sequence"/>
</dbReference>
<feature type="chain" id="PRO_5045654834" description="Alpha/beta hydrolase" evidence="2">
    <location>
        <begin position="21"/>
        <end position="86"/>
    </location>
</feature>
<evidence type="ECO:0000313" key="3">
    <source>
        <dbReference type="EMBL" id="MFD1786254.1"/>
    </source>
</evidence>
<evidence type="ECO:0008006" key="5">
    <source>
        <dbReference type="Google" id="ProtNLM"/>
    </source>
</evidence>
<gene>
    <name evidence="3" type="ORF">ACFSC3_01590</name>
</gene>
<protein>
    <recommendedName>
        <fullName evidence="5">Alpha/beta hydrolase</fullName>
    </recommendedName>
</protein>
<feature type="signal peptide" evidence="2">
    <location>
        <begin position="1"/>
        <end position="20"/>
    </location>
</feature>
<evidence type="ECO:0000256" key="1">
    <source>
        <dbReference type="SAM" id="MobiDB-lite"/>
    </source>
</evidence>
<dbReference type="EMBL" id="JBHUFC010000001">
    <property type="protein sequence ID" value="MFD1786254.1"/>
    <property type="molecule type" value="Genomic_DNA"/>
</dbReference>
<name>A0ABW4N8R2_9SPHN</name>